<dbReference type="Proteomes" id="UP000307749">
    <property type="component" value="Unassembled WGS sequence"/>
</dbReference>
<keyword evidence="10" id="KW-1185">Reference proteome</keyword>
<dbReference type="Gene3D" id="3.30.2010.10">
    <property type="entry name" value="Metalloproteases ('zincins'), catalytic domain"/>
    <property type="match status" value="1"/>
</dbReference>
<sequence length="548" mass="59004">MRLHPLLLSLLLSLCLAVALIPAAGASDDVRLPHLGSSADQAFTQAEAAAYGASMLRQMRALGLVLDDPLATQFINALGYRLVSSSESPKTRFTFFIPREDVINSFAAPGGYVGINSGLITVTQSEDELAAVMAHEISHIEQHHLQRAFADASKTTPLYALAMLGALAAAVGGSNINAPMAIASLSQGLVVQHQINFTRKDEAEADRVGIQTLANAGFNPDGMAEFFGRMQLLLRADSGGYQVPALLQDHPVTTLRIAEAEARAHTLKAQMAQRQALPASSVRLPTWETTLIPVPMLRQPDNLFSAAQRSDAPGSKRAHDDYLLMRERVRVLSSTDLSALARYYADNLARHAAFGIPSNHYGYALVLMRSGHANAAREQLAPLLAQDPDNLPLRLAMAHAELLAGQRARALADYARISHDWPRNQAVALDYASALILDADQAAGAKAEALLRPQLDDSDAPEVYRIYGRAAELAGLKIRAAEAFADATFLSGHAAAALDQLTRLSQRADLDYAQRARIDARIAWLTPIVLDQRRLRANSGATGGSDDL</sequence>
<dbReference type="OrthoDB" id="9810445at2"/>
<protein>
    <recommendedName>
        <fullName evidence="8">Peptidase M48 domain-containing protein</fullName>
    </recommendedName>
</protein>
<evidence type="ECO:0000256" key="1">
    <source>
        <dbReference type="ARBA" id="ARBA00001947"/>
    </source>
</evidence>
<keyword evidence="5" id="KW-0862">Zinc</keyword>
<keyword evidence="6" id="KW-0482">Metalloprotease</keyword>
<name>A0A4S3KT10_9GAMM</name>
<dbReference type="STRING" id="993689.GCA_002077135_02632"/>
<dbReference type="InterPro" id="IPR001915">
    <property type="entry name" value="Peptidase_M48"/>
</dbReference>
<organism evidence="9 10">
    <name type="scientific">Metallibacterium scheffleri</name>
    <dbReference type="NCBI Taxonomy" id="993689"/>
    <lineage>
        <taxon>Bacteria</taxon>
        <taxon>Pseudomonadati</taxon>
        <taxon>Pseudomonadota</taxon>
        <taxon>Gammaproteobacteria</taxon>
        <taxon>Lysobacterales</taxon>
        <taxon>Rhodanobacteraceae</taxon>
        <taxon>Metallibacterium</taxon>
    </lineage>
</organism>
<keyword evidence="2" id="KW-0645">Protease</keyword>
<proteinExistence type="predicted"/>
<evidence type="ECO:0000256" key="6">
    <source>
        <dbReference type="ARBA" id="ARBA00023049"/>
    </source>
</evidence>
<reference evidence="9 10" key="1">
    <citation type="submission" date="2017-02" db="EMBL/GenBank/DDBJ databases">
        <title>Whole genome sequencing of Metallibacterium scheffleri DSM 24874 (T).</title>
        <authorList>
            <person name="Kumar S."/>
            <person name="Patil P."/>
            <person name="Patil P.B."/>
        </authorList>
    </citation>
    <scope>NUCLEOTIDE SEQUENCE [LARGE SCALE GENOMIC DNA]</scope>
    <source>
        <strain evidence="9 10">DSM 24874</strain>
    </source>
</reference>
<dbReference type="PANTHER" id="PTHR22726">
    <property type="entry name" value="METALLOENDOPEPTIDASE OMA1"/>
    <property type="match status" value="1"/>
</dbReference>
<accession>A0A4S3KT10</accession>
<dbReference type="InterPro" id="IPR051156">
    <property type="entry name" value="Mito/Outer_Membr_Metalloprot"/>
</dbReference>
<evidence type="ECO:0000256" key="7">
    <source>
        <dbReference type="SAM" id="SignalP"/>
    </source>
</evidence>
<dbReference type="SUPFAM" id="SSF48452">
    <property type="entry name" value="TPR-like"/>
    <property type="match status" value="1"/>
</dbReference>
<evidence type="ECO:0000313" key="9">
    <source>
        <dbReference type="EMBL" id="THD12287.1"/>
    </source>
</evidence>
<evidence type="ECO:0000259" key="8">
    <source>
        <dbReference type="Pfam" id="PF01435"/>
    </source>
</evidence>
<dbReference type="InterPro" id="IPR011990">
    <property type="entry name" value="TPR-like_helical_dom_sf"/>
</dbReference>
<evidence type="ECO:0000313" key="10">
    <source>
        <dbReference type="Proteomes" id="UP000307749"/>
    </source>
</evidence>
<dbReference type="EMBL" id="MWQO01000001">
    <property type="protein sequence ID" value="THD12287.1"/>
    <property type="molecule type" value="Genomic_DNA"/>
</dbReference>
<dbReference type="GO" id="GO:0046872">
    <property type="term" value="F:metal ion binding"/>
    <property type="evidence" value="ECO:0007669"/>
    <property type="project" value="UniProtKB-KW"/>
</dbReference>
<keyword evidence="3" id="KW-0479">Metal-binding</keyword>
<comment type="cofactor">
    <cofactor evidence="1">
        <name>Zn(2+)</name>
        <dbReference type="ChEBI" id="CHEBI:29105"/>
    </cofactor>
</comment>
<evidence type="ECO:0000256" key="5">
    <source>
        <dbReference type="ARBA" id="ARBA00022833"/>
    </source>
</evidence>
<dbReference type="PANTHER" id="PTHR22726:SF1">
    <property type="entry name" value="METALLOENDOPEPTIDASE OMA1, MITOCHONDRIAL"/>
    <property type="match status" value="1"/>
</dbReference>
<keyword evidence="7" id="KW-0732">Signal</keyword>
<dbReference type="GO" id="GO:0016020">
    <property type="term" value="C:membrane"/>
    <property type="evidence" value="ECO:0007669"/>
    <property type="project" value="TreeGrafter"/>
</dbReference>
<evidence type="ECO:0000256" key="2">
    <source>
        <dbReference type="ARBA" id="ARBA00022670"/>
    </source>
</evidence>
<evidence type="ECO:0000256" key="3">
    <source>
        <dbReference type="ARBA" id="ARBA00022723"/>
    </source>
</evidence>
<evidence type="ECO:0000256" key="4">
    <source>
        <dbReference type="ARBA" id="ARBA00022801"/>
    </source>
</evidence>
<dbReference type="RefSeq" id="WP_081128400.1">
    <property type="nucleotide sequence ID" value="NZ_LDOS01000002.1"/>
</dbReference>
<gene>
    <name evidence="9" type="ORF">B1806_00190</name>
</gene>
<feature type="domain" description="Peptidase M48" evidence="8">
    <location>
        <begin position="74"/>
        <end position="263"/>
    </location>
</feature>
<feature type="signal peptide" evidence="7">
    <location>
        <begin position="1"/>
        <end position="26"/>
    </location>
</feature>
<dbReference type="GO" id="GO:0051603">
    <property type="term" value="P:proteolysis involved in protein catabolic process"/>
    <property type="evidence" value="ECO:0007669"/>
    <property type="project" value="TreeGrafter"/>
</dbReference>
<dbReference type="GO" id="GO:0004222">
    <property type="term" value="F:metalloendopeptidase activity"/>
    <property type="evidence" value="ECO:0007669"/>
    <property type="project" value="InterPro"/>
</dbReference>
<keyword evidence="4" id="KW-0378">Hydrolase</keyword>
<comment type="caution">
    <text evidence="9">The sequence shown here is derived from an EMBL/GenBank/DDBJ whole genome shotgun (WGS) entry which is preliminary data.</text>
</comment>
<feature type="chain" id="PRO_5020319276" description="Peptidase M48 domain-containing protein" evidence="7">
    <location>
        <begin position="27"/>
        <end position="548"/>
    </location>
</feature>
<dbReference type="AlphaFoldDB" id="A0A4S3KT10"/>
<dbReference type="Pfam" id="PF01435">
    <property type="entry name" value="Peptidase_M48"/>
    <property type="match status" value="1"/>
</dbReference>
<dbReference type="Gene3D" id="1.25.40.10">
    <property type="entry name" value="Tetratricopeptide repeat domain"/>
    <property type="match status" value="1"/>
</dbReference>